<keyword evidence="3" id="KW-1133">Transmembrane helix</keyword>
<name>A0ABS9UBM2_9BACL</name>
<dbReference type="SUPFAM" id="SSF58104">
    <property type="entry name" value="Methyl-accepting chemotaxis protein (MCP) signaling domain"/>
    <property type="match status" value="1"/>
</dbReference>
<sequence length="485" mass="53478">MIKQLKAKDLIEKNTILMLVYGIAAVLGTVAQLFIDRPIGVALSLFIPVSFTFVFYGIQRKLPVLHAYFPYVVIVAVVLTVLGTIVTNKVTLATIILSIFVLILSSVHNKITVLVTGYIGSILGLLFNFMLDTGGYAVDPANVFVTQTLMFVAILLQVRQNRSLLNNVEMLMIEANEHVVQEGQLHDHLENSVQSITSKLLLITDSTNHSSAAHQQMLASLKEVSIGSHKQSHFVQNIVQSTEQTNQSIHSIVSELTNIVDRAEQASTRAVDGANSMSKLQQEINSFTSFFNELNTTFLSLSDKISETNDFANSIHQITEQTNLLALNASIEAARAGEHGKGFAIVADEIRKLASNTDNMVLKIDQNLAHVNSYNKLALSRLQNGLMHVSNQEQTVQDSSETFNNLFGAMKTLQQNLQQFSTNVQSIEHNAGAIEIATNEFAAIIEQSTNSIDQLCLVLENINEDQHNVTKNIEETYKQAVQIIG</sequence>
<dbReference type="Gene3D" id="1.10.287.950">
    <property type="entry name" value="Methyl-accepting chemotaxis protein"/>
    <property type="match status" value="1"/>
</dbReference>
<reference evidence="5 6" key="1">
    <citation type="submission" date="2022-03" db="EMBL/GenBank/DDBJ databases">
        <authorList>
            <person name="Jo J.-H."/>
            <person name="Im W.-T."/>
        </authorList>
    </citation>
    <scope>NUCLEOTIDE SEQUENCE [LARGE SCALE GENOMIC DNA]</scope>
    <source>
        <strain evidence="5 6">MA9</strain>
    </source>
</reference>
<evidence type="ECO:0000313" key="6">
    <source>
        <dbReference type="Proteomes" id="UP001316087"/>
    </source>
</evidence>
<accession>A0ABS9UBM2</accession>
<feature type="domain" description="Methyl-accepting transducer" evidence="4">
    <location>
        <begin position="206"/>
        <end position="456"/>
    </location>
</feature>
<dbReference type="PANTHER" id="PTHR32089:SF112">
    <property type="entry name" value="LYSOZYME-LIKE PROTEIN-RELATED"/>
    <property type="match status" value="1"/>
</dbReference>
<dbReference type="RefSeq" id="WP_241368768.1">
    <property type="nucleotide sequence ID" value="NZ_JAKZFC010000002.1"/>
</dbReference>
<gene>
    <name evidence="5" type="ORF">LZ480_07365</name>
</gene>
<dbReference type="Proteomes" id="UP001316087">
    <property type="component" value="Unassembled WGS sequence"/>
</dbReference>
<protein>
    <submittedName>
        <fullName evidence="5">Methyl-accepting chemotaxis protein</fullName>
    </submittedName>
</protein>
<feature type="transmembrane region" description="Helical" evidence="3">
    <location>
        <begin position="16"/>
        <end position="35"/>
    </location>
</feature>
<keyword evidence="6" id="KW-1185">Reference proteome</keyword>
<evidence type="ECO:0000256" key="2">
    <source>
        <dbReference type="PROSITE-ProRule" id="PRU00284"/>
    </source>
</evidence>
<feature type="transmembrane region" description="Helical" evidence="3">
    <location>
        <begin position="114"/>
        <end position="131"/>
    </location>
</feature>
<keyword evidence="3" id="KW-0812">Transmembrane</keyword>
<comment type="caution">
    <text evidence="5">The sequence shown here is derived from an EMBL/GenBank/DDBJ whole genome shotgun (WGS) entry which is preliminary data.</text>
</comment>
<evidence type="ECO:0000259" key="4">
    <source>
        <dbReference type="PROSITE" id="PS50111"/>
    </source>
</evidence>
<dbReference type="SMART" id="SM00283">
    <property type="entry name" value="MA"/>
    <property type="match status" value="1"/>
</dbReference>
<keyword evidence="1 2" id="KW-0807">Transducer</keyword>
<organism evidence="5 6">
    <name type="scientific">Solibacillus palustris</name>
    <dbReference type="NCBI Taxonomy" id="2908203"/>
    <lineage>
        <taxon>Bacteria</taxon>
        <taxon>Bacillati</taxon>
        <taxon>Bacillota</taxon>
        <taxon>Bacilli</taxon>
        <taxon>Bacillales</taxon>
        <taxon>Caryophanaceae</taxon>
        <taxon>Solibacillus</taxon>
    </lineage>
</organism>
<evidence type="ECO:0000313" key="5">
    <source>
        <dbReference type="EMBL" id="MCH7321709.1"/>
    </source>
</evidence>
<dbReference type="PANTHER" id="PTHR32089">
    <property type="entry name" value="METHYL-ACCEPTING CHEMOTAXIS PROTEIN MCPB"/>
    <property type="match status" value="1"/>
</dbReference>
<feature type="transmembrane region" description="Helical" evidence="3">
    <location>
        <begin position="41"/>
        <end position="58"/>
    </location>
</feature>
<keyword evidence="3" id="KW-0472">Membrane</keyword>
<feature type="transmembrane region" description="Helical" evidence="3">
    <location>
        <begin position="90"/>
        <end position="107"/>
    </location>
</feature>
<dbReference type="PROSITE" id="PS50111">
    <property type="entry name" value="CHEMOTAXIS_TRANSDUC_2"/>
    <property type="match status" value="1"/>
</dbReference>
<feature type="transmembrane region" description="Helical" evidence="3">
    <location>
        <begin position="65"/>
        <end position="84"/>
    </location>
</feature>
<dbReference type="EMBL" id="JAKZFC010000002">
    <property type="protein sequence ID" value="MCH7321709.1"/>
    <property type="molecule type" value="Genomic_DNA"/>
</dbReference>
<proteinExistence type="predicted"/>
<evidence type="ECO:0000256" key="3">
    <source>
        <dbReference type="SAM" id="Phobius"/>
    </source>
</evidence>
<dbReference type="Pfam" id="PF00015">
    <property type="entry name" value="MCPsignal"/>
    <property type="match status" value="1"/>
</dbReference>
<dbReference type="InterPro" id="IPR004089">
    <property type="entry name" value="MCPsignal_dom"/>
</dbReference>
<evidence type="ECO:0000256" key="1">
    <source>
        <dbReference type="ARBA" id="ARBA00023224"/>
    </source>
</evidence>